<evidence type="ECO:0000313" key="2">
    <source>
        <dbReference type="Proteomes" id="UP000187203"/>
    </source>
</evidence>
<accession>A0A1R3KVX2</accession>
<dbReference type="Proteomes" id="UP000187203">
    <property type="component" value="Unassembled WGS sequence"/>
</dbReference>
<dbReference type="AlphaFoldDB" id="A0A1R3KVX2"/>
<gene>
    <name evidence="1" type="ORF">COLO4_03941</name>
</gene>
<organism evidence="1 2">
    <name type="scientific">Corchorus olitorius</name>
    <dbReference type="NCBI Taxonomy" id="93759"/>
    <lineage>
        <taxon>Eukaryota</taxon>
        <taxon>Viridiplantae</taxon>
        <taxon>Streptophyta</taxon>
        <taxon>Embryophyta</taxon>
        <taxon>Tracheophyta</taxon>
        <taxon>Spermatophyta</taxon>
        <taxon>Magnoliopsida</taxon>
        <taxon>eudicotyledons</taxon>
        <taxon>Gunneridae</taxon>
        <taxon>Pentapetalae</taxon>
        <taxon>rosids</taxon>
        <taxon>malvids</taxon>
        <taxon>Malvales</taxon>
        <taxon>Malvaceae</taxon>
        <taxon>Grewioideae</taxon>
        <taxon>Apeibeae</taxon>
        <taxon>Corchorus</taxon>
    </lineage>
</organism>
<proteinExistence type="predicted"/>
<comment type="caution">
    <text evidence="1">The sequence shown here is derived from an EMBL/GenBank/DDBJ whole genome shotgun (WGS) entry which is preliminary data.</text>
</comment>
<sequence length="30" mass="3532">MAHQWNLSVNFNCKSKVSSFAEQHLRRGKK</sequence>
<dbReference type="EMBL" id="AWUE01010837">
    <property type="protein sequence ID" value="OMP11241.1"/>
    <property type="molecule type" value="Genomic_DNA"/>
</dbReference>
<reference evidence="2" key="1">
    <citation type="submission" date="2013-09" db="EMBL/GenBank/DDBJ databases">
        <title>Corchorus olitorius genome sequencing.</title>
        <authorList>
            <person name="Alam M."/>
            <person name="Haque M.S."/>
            <person name="Islam M.S."/>
            <person name="Emdad E.M."/>
            <person name="Islam M.M."/>
            <person name="Ahmed B."/>
            <person name="Halim A."/>
            <person name="Hossen Q.M.M."/>
            <person name="Hossain M.Z."/>
            <person name="Ahmed R."/>
            <person name="Khan M.M."/>
            <person name="Islam R."/>
            <person name="Rashid M.M."/>
            <person name="Khan S.A."/>
            <person name="Rahman M.S."/>
            <person name="Alam M."/>
            <person name="Yahiya A.S."/>
            <person name="Khan M.S."/>
            <person name="Azam M.S."/>
            <person name="Haque T."/>
            <person name="Lashkar M.Z.H."/>
            <person name="Akhand A.I."/>
            <person name="Morshed G."/>
            <person name="Roy S."/>
            <person name="Uddin K.S."/>
            <person name="Rabeya T."/>
            <person name="Hossain A.S."/>
            <person name="Chowdhury A."/>
            <person name="Snigdha A.R."/>
            <person name="Mortoza M.S."/>
            <person name="Matin S.A."/>
            <person name="Hoque S.M.E."/>
            <person name="Islam M.K."/>
            <person name="Roy D.K."/>
            <person name="Haider R."/>
            <person name="Moosa M.M."/>
            <person name="Elias S.M."/>
            <person name="Hasan A.M."/>
            <person name="Jahan S."/>
            <person name="Shafiuddin M."/>
            <person name="Mahmood N."/>
            <person name="Shommy N.S."/>
        </authorList>
    </citation>
    <scope>NUCLEOTIDE SEQUENCE [LARGE SCALE GENOMIC DNA]</scope>
    <source>
        <strain evidence="2">cv. O-4</strain>
    </source>
</reference>
<protein>
    <submittedName>
        <fullName evidence="1">Uncharacterized protein</fullName>
    </submittedName>
</protein>
<keyword evidence="2" id="KW-1185">Reference proteome</keyword>
<evidence type="ECO:0000313" key="1">
    <source>
        <dbReference type="EMBL" id="OMP11241.1"/>
    </source>
</evidence>
<name>A0A1R3KVX2_9ROSI</name>